<gene>
    <name evidence="6" type="ORF">DI536_05240</name>
</gene>
<evidence type="ECO:0000256" key="4">
    <source>
        <dbReference type="ARBA" id="ARBA00023136"/>
    </source>
</evidence>
<dbReference type="GO" id="GO:0005384">
    <property type="term" value="F:manganese ion transmembrane transporter activity"/>
    <property type="evidence" value="ECO:0007669"/>
    <property type="project" value="InterPro"/>
</dbReference>
<dbReference type="AlphaFoldDB" id="A0A2W5TPK3"/>
<evidence type="ECO:0000256" key="5">
    <source>
        <dbReference type="SAM" id="Phobius"/>
    </source>
</evidence>
<keyword evidence="4 5" id="KW-0472">Membrane</keyword>
<organism evidence="6 7">
    <name type="scientific">Archangium gephyra</name>
    <dbReference type="NCBI Taxonomy" id="48"/>
    <lineage>
        <taxon>Bacteria</taxon>
        <taxon>Pseudomonadati</taxon>
        <taxon>Myxococcota</taxon>
        <taxon>Myxococcia</taxon>
        <taxon>Myxococcales</taxon>
        <taxon>Cystobacterineae</taxon>
        <taxon>Archangiaceae</taxon>
        <taxon>Archangium</taxon>
    </lineage>
</organism>
<evidence type="ECO:0000256" key="1">
    <source>
        <dbReference type="ARBA" id="ARBA00004127"/>
    </source>
</evidence>
<feature type="transmembrane region" description="Helical" evidence="5">
    <location>
        <begin position="122"/>
        <end position="146"/>
    </location>
</feature>
<evidence type="ECO:0008006" key="8">
    <source>
        <dbReference type="Google" id="ProtNLM"/>
    </source>
</evidence>
<evidence type="ECO:0000313" key="7">
    <source>
        <dbReference type="Proteomes" id="UP000249061"/>
    </source>
</evidence>
<dbReference type="PANTHER" id="PTHR31851">
    <property type="entry name" value="FE(2+)/MN(2+) TRANSPORTER PCL1"/>
    <property type="match status" value="1"/>
</dbReference>
<keyword evidence="2 5" id="KW-0812">Transmembrane</keyword>
<dbReference type="Pfam" id="PF01988">
    <property type="entry name" value="VIT1"/>
    <property type="match status" value="1"/>
</dbReference>
<dbReference type="Proteomes" id="UP000249061">
    <property type="component" value="Unassembled WGS sequence"/>
</dbReference>
<dbReference type="InterPro" id="IPR008217">
    <property type="entry name" value="Ccc1_fam"/>
</dbReference>
<dbReference type="EMBL" id="QFQP01000003">
    <property type="protein sequence ID" value="PZR16572.1"/>
    <property type="molecule type" value="Genomic_DNA"/>
</dbReference>
<accession>A0A2W5TPK3</accession>
<feature type="transmembrane region" description="Helical" evidence="5">
    <location>
        <begin position="96"/>
        <end position="116"/>
    </location>
</feature>
<evidence type="ECO:0000256" key="3">
    <source>
        <dbReference type="ARBA" id="ARBA00022989"/>
    </source>
</evidence>
<dbReference type="GO" id="GO:0030026">
    <property type="term" value="P:intracellular manganese ion homeostasis"/>
    <property type="evidence" value="ECO:0007669"/>
    <property type="project" value="InterPro"/>
</dbReference>
<name>A0A2W5TPK3_9BACT</name>
<feature type="transmembrane region" description="Helical" evidence="5">
    <location>
        <begin position="158"/>
        <end position="180"/>
    </location>
</feature>
<protein>
    <recommendedName>
        <fullName evidence="8">VIT family protein</fullName>
    </recommendedName>
</protein>
<evidence type="ECO:0000313" key="6">
    <source>
        <dbReference type="EMBL" id="PZR16572.1"/>
    </source>
</evidence>
<evidence type="ECO:0000256" key="2">
    <source>
        <dbReference type="ARBA" id="ARBA00022692"/>
    </source>
</evidence>
<sequence length="181" mass="18203">MTISPTPGGAPGRPNRGLGHYLRDVVNGSLDGVITTLAVVSGTVGADLEPRVGIILGIANLAADGVSMGASNYLGLKSELEQTGGSIADEMPWRHGLATTVAFSLIGAAPLLAYVLPRPAGLSLFSVAIGLSAVVLGVVGALRARYLEKAPWRSAAEMLGVGTAAATCAYLIGALLGGVVR</sequence>
<proteinExistence type="predicted"/>
<keyword evidence="3 5" id="KW-1133">Transmembrane helix</keyword>
<reference evidence="6 7" key="1">
    <citation type="submission" date="2017-08" db="EMBL/GenBank/DDBJ databases">
        <title>Infants hospitalized years apart are colonized by the same room-sourced microbial strains.</title>
        <authorList>
            <person name="Brooks B."/>
            <person name="Olm M.R."/>
            <person name="Firek B.A."/>
            <person name="Baker R."/>
            <person name="Thomas B.C."/>
            <person name="Morowitz M.J."/>
            <person name="Banfield J.F."/>
        </authorList>
    </citation>
    <scope>NUCLEOTIDE SEQUENCE [LARGE SCALE GENOMIC DNA]</scope>
    <source>
        <strain evidence="6">S2_003_000_R2_14</strain>
    </source>
</reference>
<comment type="subcellular location">
    <subcellularLocation>
        <location evidence="1">Endomembrane system</location>
        <topology evidence="1">Multi-pass membrane protein</topology>
    </subcellularLocation>
</comment>
<comment type="caution">
    <text evidence="6">The sequence shown here is derived from an EMBL/GenBank/DDBJ whole genome shotgun (WGS) entry which is preliminary data.</text>
</comment>
<dbReference type="GO" id="GO:0012505">
    <property type="term" value="C:endomembrane system"/>
    <property type="evidence" value="ECO:0007669"/>
    <property type="project" value="UniProtKB-SubCell"/>
</dbReference>